<sequence length="356" mass="40632">MTNHHSDKKRLQGRESRSGRSFFRTRHENALREQQEQREPQDDDAVTPRPARPDTHKGAKFSKHSAAVPAGERPERLEDKRQRSGSYAKRKDDRIQDRTPYGARGRKSRREPSAPVMPEEMRLNRYIAMSGVCSRREADQLIEAGEVTVNGVRVDALGTKIRPAQDEVRLNGELLKGEKKVYIVLNKPKGYVTTLDDPHADRTVIDLLKGEVPERVYPVGRLDKNTTGVLLLTNDGNLTRELTHPSFAKKKIYHVFLDKPCAEKDLERLAEGIELEDGPIHADEVSYVEGKRKEVGVELHSGRNRIVRRMFEALGYEVVKLDRVYFAGLTKMGLRRGFWRYLTPREVAALKTGAYE</sequence>
<dbReference type="InterPro" id="IPR020103">
    <property type="entry name" value="PsdUridine_synth_cat_dom_sf"/>
</dbReference>
<gene>
    <name evidence="7" type="ORF">H9888_06535</name>
</gene>
<dbReference type="FunFam" id="3.10.290.10:FF:000003">
    <property type="entry name" value="Pseudouridine synthase"/>
    <property type="match status" value="1"/>
</dbReference>
<evidence type="ECO:0000256" key="5">
    <source>
        <dbReference type="SAM" id="MobiDB-lite"/>
    </source>
</evidence>
<evidence type="ECO:0000313" key="7">
    <source>
        <dbReference type="EMBL" id="HIW11136.1"/>
    </source>
</evidence>
<dbReference type="Pfam" id="PF00849">
    <property type="entry name" value="PseudoU_synth_2"/>
    <property type="match status" value="1"/>
</dbReference>
<feature type="compositionally biased region" description="Basic and acidic residues" evidence="5">
    <location>
        <begin position="72"/>
        <end position="82"/>
    </location>
</feature>
<reference evidence="7" key="2">
    <citation type="submission" date="2021-04" db="EMBL/GenBank/DDBJ databases">
        <authorList>
            <person name="Gilroy R."/>
        </authorList>
    </citation>
    <scope>NUCLEOTIDE SEQUENCE</scope>
    <source>
        <strain evidence="7">ChiBcec15-1070</strain>
    </source>
</reference>
<evidence type="ECO:0000256" key="2">
    <source>
        <dbReference type="ARBA" id="ARBA00023235"/>
    </source>
</evidence>
<dbReference type="CDD" id="cd02870">
    <property type="entry name" value="PseudoU_synth_RsuA_like"/>
    <property type="match status" value="1"/>
</dbReference>
<evidence type="ECO:0000256" key="3">
    <source>
        <dbReference type="PROSITE-ProRule" id="PRU00182"/>
    </source>
</evidence>
<proteinExistence type="inferred from homology"/>
<dbReference type="SUPFAM" id="SSF55120">
    <property type="entry name" value="Pseudouridine synthase"/>
    <property type="match status" value="1"/>
</dbReference>
<protein>
    <recommendedName>
        <fullName evidence="4">Pseudouridine synthase</fullName>
        <ecNumber evidence="4">5.4.99.-</ecNumber>
    </recommendedName>
</protein>
<dbReference type="PROSITE" id="PS01149">
    <property type="entry name" value="PSI_RSU"/>
    <property type="match status" value="1"/>
</dbReference>
<dbReference type="Gene3D" id="3.30.70.1560">
    <property type="entry name" value="Alpha-L RNA-binding motif"/>
    <property type="match status" value="1"/>
</dbReference>
<dbReference type="SUPFAM" id="SSF55174">
    <property type="entry name" value="Alpha-L RNA-binding motif"/>
    <property type="match status" value="1"/>
</dbReference>
<dbReference type="InterPro" id="IPR036986">
    <property type="entry name" value="S4_RNA-bd_sf"/>
</dbReference>
<dbReference type="InterPro" id="IPR000748">
    <property type="entry name" value="PsdUridine_synth_RsuA/RluB/E/F"/>
</dbReference>
<organism evidence="7 8">
    <name type="scientific">Candidatus Rikenella faecigallinarum</name>
    <dbReference type="NCBI Taxonomy" id="2838745"/>
    <lineage>
        <taxon>Bacteria</taxon>
        <taxon>Pseudomonadati</taxon>
        <taxon>Bacteroidota</taxon>
        <taxon>Bacteroidia</taxon>
        <taxon>Bacteroidales</taxon>
        <taxon>Rikenellaceae</taxon>
        <taxon>Rikenella</taxon>
    </lineage>
</organism>
<dbReference type="InterPro" id="IPR042092">
    <property type="entry name" value="PsdUridine_s_RsuA/RluB/E/F_cat"/>
</dbReference>
<dbReference type="CDD" id="cd00165">
    <property type="entry name" value="S4"/>
    <property type="match status" value="1"/>
</dbReference>
<dbReference type="Proteomes" id="UP000823926">
    <property type="component" value="Unassembled WGS sequence"/>
</dbReference>
<dbReference type="InterPro" id="IPR020094">
    <property type="entry name" value="TruA/RsuA/RluB/E/F_N"/>
</dbReference>
<name>A0A9D1QE62_9BACT</name>
<feature type="region of interest" description="Disordered" evidence="5">
    <location>
        <begin position="1"/>
        <end position="118"/>
    </location>
</feature>
<dbReference type="GO" id="GO:0120159">
    <property type="term" value="F:rRNA pseudouridine synthase activity"/>
    <property type="evidence" value="ECO:0007669"/>
    <property type="project" value="UniProtKB-ARBA"/>
</dbReference>
<reference evidence="7" key="1">
    <citation type="journal article" date="2021" name="PeerJ">
        <title>Extensive microbial diversity within the chicken gut microbiome revealed by metagenomics and culture.</title>
        <authorList>
            <person name="Gilroy R."/>
            <person name="Ravi A."/>
            <person name="Getino M."/>
            <person name="Pursley I."/>
            <person name="Horton D.L."/>
            <person name="Alikhan N.F."/>
            <person name="Baker D."/>
            <person name="Gharbi K."/>
            <person name="Hall N."/>
            <person name="Watson M."/>
            <person name="Adriaenssens E.M."/>
            <person name="Foster-Nyarko E."/>
            <person name="Jarju S."/>
            <person name="Secka A."/>
            <person name="Antonio M."/>
            <person name="Oren A."/>
            <person name="Chaudhuri R.R."/>
            <person name="La Ragione R."/>
            <person name="Hildebrand F."/>
            <person name="Pallen M.J."/>
        </authorList>
    </citation>
    <scope>NUCLEOTIDE SEQUENCE</scope>
    <source>
        <strain evidence="7">ChiBcec15-1070</strain>
    </source>
</reference>
<dbReference type="GO" id="GO:0000455">
    <property type="term" value="P:enzyme-directed rRNA pseudouridine synthesis"/>
    <property type="evidence" value="ECO:0007669"/>
    <property type="project" value="UniProtKB-ARBA"/>
</dbReference>
<dbReference type="InterPro" id="IPR018496">
    <property type="entry name" value="PsdUridine_synth_RsuA/RluB_CS"/>
</dbReference>
<dbReference type="GO" id="GO:0003723">
    <property type="term" value="F:RNA binding"/>
    <property type="evidence" value="ECO:0007669"/>
    <property type="project" value="UniProtKB-KW"/>
</dbReference>
<dbReference type="EC" id="5.4.99.-" evidence="4"/>
<keyword evidence="3" id="KW-0694">RNA-binding</keyword>
<comment type="similarity">
    <text evidence="1 4">Belongs to the pseudouridine synthase RsuA family.</text>
</comment>
<dbReference type="InterPro" id="IPR050343">
    <property type="entry name" value="RsuA_PseudoU_synthase"/>
</dbReference>
<keyword evidence="2 4" id="KW-0413">Isomerase</keyword>
<dbReference type="EMBL" id="DXHL01000031">
    <property type="protein sequence ID" value="HIW11136.1"/>
    <property type="molecule type" value="Genomic_DNA"/>
</dbReference>
<dbReference type="Gene3D" id="3.10.290.10">
    <property type="entry name" value="RNA-binding S4 domain"/>
    <property type="match status" value="1"/>
</dbReference>
<evidence type="ECO:0000256" key="1">
    <source>
        <dbReference type="ARBA" id="ARBA00008348"/>
    </source>
</evidence>
<dbReference type="NCBIfam" id="TIGR00093">
    <property type="entry name" value="pseudouridine synthase"/>
    <property type="match status" value="1"/>
</dbReference>
<dbReference type="Pfam" id="PF01479">
    <property type="entry name" value="S4"/>
    <property type="match status" value="1"/>
</dbReference>
<comment type="caution">
    <text evidence="7">The sequence shown here is derived from an EMBL/GenBank/DDBJ whole genome shotgun (WGS) entry which is preliminary data.</text>
</comment>
<dbReference type="Gene3D" id="3.30.70.580">
    <property type="entry name" value="Pseudouridine synthase I, catalytic domain, N-terminal subdomain"/>
    <property type="match status" value="1"/>
</dbReference>
<accession>A0A9D1QE62</accession>
<evidence type="ECO:0000313" key="8">
    <source>
        <dbReference type="Proteomes" id="UP000823926"/>
    </source>
</evidence>
<dbReference type="InterPro" id="IPR002942">
    <property type="entry name" value="S4_RNA-bd"/>
</dbReference>
<dbReference type="SMART" id="SM00363">
    <property type="entry name" value="S4"/>
    <property type="match status" value="1"/>
</dbReference>
<dbReference type="InterPro" id="IPR006145">
    <property type="entry name" value="PsdUridine_synth_RsuA/RluA"/>
</dbReference>
<dbReference type="AlphaFoldDB" id="A0A9D1QE62"/>
<evidence type="ECO:0000256" key="4">
    <source>
        <dbReference type="RuleBase" id="RU003887"/>
    </source>
</evidence>
<feature type="compositionally biased region" description="Basic and acidic residues" evidence="5">
    <location>
        <begin position="9"/>
        <end position="18"/>
    </location>
</feature>
<feature type="domain" description="RNA-binding S4" evidence="6">
    <location>
        <begin position="121"/>
        <end position="183"/>
    </location>
</feature>
<dbReference type="PANTHER" id="PTHR47683">
    <property type="entry name" value="PSEUDOURIDINE SYNTHASE FAMILY PROTEIN-RELATED"/>
    <property type="match status" value="1"/>
</dbReference>
<dbReference type="PANTHER" id="PTHR47683:SF2">
    <property type="entry name" value="RNA-BINDING S4 DOMAIN-CONTAINING PROTEIN"/>
    <property type="match status" value="1"/>
</dbReference>
<dbReference type="PROSITE" id="PS50889">
    <property type="entry name" value="S4"/>
    <property type="match status" value="1"/>
</dbReference>
<feature type="compositionally biased region" description="Basic and acidic residues" evidence="5">
    <location>
        <begin position="25"/>
        <end position="40"/>
    </location>
</feature>
<evidence type="ECO:0000259" key="6">
    <source>
        <dbReference type="SMART" id="SM00363"/>
    </source>
</evidence>